<accession>R8BDT8</accession>
<evidence type="ECO:0000256" key="6">
    <source>
        <dbReference type="SAM" id="MobiDB-lite"/>
    </source>
</evidence>
<organism evidence="9 10">
    <name type="scientific">Phaeoacremonium minimum (strain UCR-PA7)</name>
    <name type="common">Esca disease fungus</name>
    <name type="synonym">Togninia minima</name>
    <dbReference type="NCBI Taxonomy" id="1286976"/>
    <lineage>
        <taxon>Eukaryota</taxon>
        <taxon>Fungi</taxon>
        <taxon>Dikarya</taxon>
        <taxon>Ascomycota</taxon>
        <taxon>Pezizomycotina</taxon>
        <taxon>Sordariomycetes</taxon>
        <taxon>Sordariomycetidae</taxon>
        <taxon>Togniniales</taxon>
        <taxon>Togniniaceae</taxon>
        <taxon>Phaeoacremonium</taxon>
    </lineage>
</organism>
<keyword evidence="3 5" id="KW-0235">DNA replication</keyword>
<comment type="function">
    <text evidence="5">Component of the origin recognition complex (ORC) that binds origins of replication. DNA-binding is ATP-dependent. ORC is required to assemble the pre-replication complex necessary to initiate DNA replication.</text>
</comment>
<dbReference type="InterPro" id="IPR056772">
    <property type="entry name" value="RecA-like_ORC2"/>
</dbReference>
<dbReference type="InterPro" id="IPR007220">
    <property type="entry name" value="ORC2"/>
</dbReference>
<feature type="compositionally biased region" description="Basic residues" evidence="6">
    <location>
        <begin position="21"/>
        <end position="31"/>
    </location>
</feature>
<dbReference type="Pfam" id="PF04084">
    <property type="entry name" value="RecA-like_ORC2"/>
    <property type="match status" value="1"/>
</dbReference>
<comment type="subcellular location">
    <subcellularLocation>
        <location evidence="1 5">Nucleus</location>
    </subcellularLocation>
</comment>
<evidence type="ECO:0000256" key="3">
    <source>
        <dbReference type="ARBA" id="ARBA00022705"/>
    </source>
</evidence>
<dbReference type="OrthoDB" id="346673at2759"/>
<evidence type="ECO:0000313" key="9">
    <source>
        <dbReference type="EMBL" id="EON97468.1"/>
    </source>
</evidence>
<evidence type="ECO:0000259" key="7">
    <source>
        <dbReference type="Pfam" id="PF04084"/>
    </source>
</evidence>
<dbReference type="RefSeq" id="XP_007917667.1">
    <property type="nucleotide sequence ID" value="XM_007919476.1"/>
</dbReference>
<dbReference type="EMBL" id="KB933264">
    <property type="protein sequence ID" value="EON97468.1"/>
    <property type="molecule type" value="Genomic_DNA"/>
</dbReference>
<feature type="compositionally biased region" description="Basic and acidic residues" evidence="6">
    <location>
        <begin position="32"/>
        <end position="41"/>
    </location>
</feature>
<dbReference type="GO" id="GO:0006260">
    <property type="term" value="P:DNA replication"/>
    <property type="evidence" value="ECO:0007669"/>
    <property type="project" value="UniProtKB-UniRule"/>
</dbReference>
<feature type="compositionally biased region" description="Basic and acidic residues" evidence="6">
    <location>
        <begin position="53"/>
        <end position="63"/>
    </location>
</feature>
<feature type="domain" description="Origin recognition complex subunit 2 RecA-like" evidence="7">
    <location>
        <begin position="281"/>
        <end position="448"/>
    </location>
</feature>
<evidence type="ECO:0000256" key="4">
    <source>
        <dbReference type="ARBA" id="ARBA00023242"/>
    </source>
</evidence>
<dbReference type="PANTHER" id="PTHR14052:SF0">
    <property type="entry name" value="ORIGIN RECOGNITION COMPLEX SUBUNIT 2"/>
    <property type="match status" value="1"/>
</dbReference>
<feature type="compositionally biased region" description="Acidic residues" evidence="6">
    <location>
        <begin position="190"/>
        <end position="204"/>
    </location>
</feature>
<dbReference type="HOGENOM" id="CLU_018596_2_0_1"/>
<feature type="domain" description="Origin recognition complex subunit 2 winged-helix" evidence="8">
    <location>
        <begin position="515"/>
        <end position="547"/>
    </location>
</feature>
<dbReference type="KEGG" id="tmn:UCRPA7_6941"/>
<dbReference type="InterPro" id="IPR056773">
    <property type="entry name" value="WHD_ORC2"/>
</dbReference>
<keyword evidence="4 5" id="KW-0539">Nucleus</keyword>
<gene>
    <name evidence="9" type="ORF">UCRPA7_6941</name>
</gene>
<sequence>MKRRREVEEEEEADVEDGKRARSTRAQRHRKVFPDEIELPKKPTPSKRRRASKPPEPENSVEHVDEEMQEPVNNGPDTTLEPRPSSEEDQEPVAPTPTKRRRGRPPKNATASAQANGKVSTPSKSRIKNIETPVKKIGLNGTDTPSRRNIADRSARRKSARALIDRVVTGGASDDEGGDDDLERQIYESSESDDEEEQGNETDEAVAATPSKTPRGRKKRATRKKSPTPPRDLPAHEMYFYQNKPGLTRTSNNTLASLDLLTHDEYFSLLREYKDPHAEDIEFLQGLHAESFPQWTFELAEDFSICLYGYGSKRPLLHRFAKHLFAQSEDKSLHKIVIVNGYVRTFSIREMLTTLGNAIDPTYKVTAGIPVAMVRDVLSLLKASGSTLTIVLNSVDALPLRKGGVQSILAQLASHPQIRLICSADTPDFALLWDSGLRSSFNFVFHDCTTFAPFSAEIEVVDEVHELLGRKARRVGGKDGVIFVLRSLPENAKNLFRLLVSEALITMEDDGVTTGESVGVEYRMLYNKAVEEFICSSEMAFRTLLKE</sequence>
<dbReference type="Pfam" id="PF24882">
    <property type="entry name" value="WHD_ORC2"/>
    <property type="match status" value="1"/>
</dbReference>
<evidence type="ECO:0000256" key="1">
    <source>
        <dbReference type="ARBA" id="ARBA00004123"/>
    </source>
</evidence>
<evidence type="ECO:0000313" key="10">
    <source>
        <dbReference type="Proteomes" id="UP000014074"/>
    </source>
</evidence>
<comment type="similarity">
    <text evidence="2 5">Belongs to the ORC2 family.</text>
</comment>
<feature type="compositionally biased region" description="Basic residues" evidence="6">
    <location>
        <begin position="214"/>
        <end position="226"/>
    </location>
</feature>
<evidence type="ECO:0000259" key="8">
    <source>
        <dbReference type="Pfam" id="PF24882"/>
    </source>
</evidence>
<evidence type="ECO:0000256" key="2">
    <source>
        <dbReference type="ARBA" id="ARBA00007421"/>
    </source>
</evidence>
<dbReference type="AlphaFoldDB" id="R8BDT8"/>
<reference evidence="10" key="1">
    <citation type="journal article" date="2013" name="Genome Announc.">
        <title>Draft genome sequence of the ascomycete Phaeoacremonium aleophilum strain UCR-PA7, a causal agent of the esca disease complex in grapevines.</title>
        <authorList>
            <person name="Blanco-Ulate B."/>
            <person name="Rolshausen P."/>
            <person name="Cantu D."/>
        </authorList>
    </citation>
    <scope>NUCLEOTIDE SEQUENCE [LARGE SCALE GENOMIC DNA]</scope>
    <source>
        <strain evidence="10">UCR-PA7</strain>
    </source>
</reference>
<dbReference type="GeneID" id="19327650"/>
<protein>
    <recommendedName>
        <fullName evidence="5">Origin recognition complex subunit 2</fullName>
    </recommendedName>
</protein>
<dbReference type="PANTHER" id="PTHR14052">
    <property type="entry name" value="ORIGIN RECOGNITION COMPLEX SUBUNIT 2"/>
    <property type="match status" value="1"/>
</dbReference>
<feature type="region of interest" description="Disordered" evidence="6">
    <location>
        <begin position="1"/>
        <end position="236"/>
    </location>
</feature>
<evidence type="ECO:0000256" key="5">
    <source>
        <dbReference type="RuleBase" id="RU368084"/>
    </source>
</evidence>
<keyword evidence="10" id="KW-1185">Reference proteome</keyword>
<feature type="compositionally biased region" description="Polar residues" evidence="6">
    <location>
        <begin position="109"/>
        <end position="124"/>
    </location>
</feature>
<proteinExistence type="inferred from homology"/>
<dbReference type="GO" id="GO:0005664">
    <property type="term" value="C:nuclear origin of replication recognition complex"/>
    <property type="evidence" value="ECO:0007669"/>
    <property type="project" value="UniProtKB-UniRule"/>
</dbReference>
<dbReference type="eggNOG" id="KOG2928">
    <property type="taxonomic scope" value="Eukaryota"/>
</dbReference>
<comment type="subunit">
    <text evidence="5">Component of the origin recognition complex (ORC).</text>
</comment>
<feature type="compositionally biased region" description="Basic and acidic residues" evidence="6">
    <location>
        <begin position="145"/>
        <end position="154"/>
    </location>
</feature>
<dbReference type="Proteomes" id="UP000014074">
    <property type="component" value="Unassembled WGS sequence"/>
</dbReference>
<dbReference type="GO" id="GO:0003688">
    <property type="term" value="F:DNA replication origin binding"/>
    <property type="evidence" value="ECO:0007669"/>
    <property type="project" value="UniProtKB-UniRule"/>
</dbReference>
<feature type="compositionally biased region" description="Acidic residues" evidence="6">
    <location>
        <begin position="173"/>
        <end position="182"/>
    </location>
</feature>
<name>R8BDT8_PHAM7</name>